<gene>
    <name evidence="7" type="ORF">SERLADRAFT_479647</name>
</gene>
<dbReference type="RefSeq" id="XP_007323985.1">
    <property type="nucleotide sequence ID" value="XM_007323923.1"/>
</dbReference>
<dbReference type="CDD" id="cd00609">
    <property type="entry name" value="AAT_like"/>
    <property type="match status" value="1"/>
</dbReference>
<dbReference type="PANTHER" id="PTHR46383:SF1">
    <property type="entry name" value="ASPARTATE AMINOTRANSFERASE"/>
    <property type="match status" value="1"/>
</dbReference>
<protein>
    <recommendedName>
        <fullName evidence="6">Aminotransferase class I/classII large domain-containing protein</fullName>
    </recommendedName>
</protein>
<dbReference type="InterPro" id="IPR050596">
    <property type="entry name" value="AspAT/PAT-like"/>
</dbReference>
<dbReference type="EMBL" id="GL945444">
    <property type="protein sequence ID" value="EGO19264.1"/>
    <property type="molecule type" value="Genomic_DNA"/>
</dbReference>
<dbReference type="Proteomes" id="UP000008064">
    <property type="component" value="Unassembled WGS sequence"/>
</dbReference>
<keyword evidence="5" id="KW-0663">Pyridoxal phosphate</keyword>
<evidence type="ECO:0000259" key="6">
    <source>
        <dbReference type="Pfam" id="PF00155"/>
    </source>
</evidence>
<dbReference type="NCBIfam" id="NF005732">
    <property type="entry name" value="PRK07550.1"/>
    <property type="match status" value="1"/>
</dbReference>
<sequence length="458" mass="50314">MSPGSLAFRLSRSVLSTISPPIPQARKWATMYVPKAGRPLLDMSQGVPGVPPPKILLDALSKASLSPDACGYCPPTGEPSLRHAMAQEMKTVYGQAADITSDDIAITSGCNMAFIATVMCLADAGDEIILPVPWYFNHQMSLNLLGIKAVPLLTCTEEGFTPSPHTCASLISSKTRAIALVTPNNPTGAIYSPALIASFADLAKQHNLALIVDETYRDFINPGPPHSLFSPLPPKPYHGAHLTKSWRETFVHLFSFSKSYCIPGHRLGLIAASPTLLRHITTTLDCLQICPPRPPQLAFASPSLLPSLRPSILANATALVERHRLFRELLPEKWIIGAQGGYFAFVKHPFMGVSAYDVCARLATEVGVLTLPMQFFCDEDMEVGGEGGEVKGDWERWIRFSVANVDDEKVRRVCERLKECEETKRRNLKSFTRDSPDTLFPRVNWLIELGQPFAQKGH</sequence>
<dbReference type="SUPFAM" id="SSF53383">
    <property type="entry name" value="PLP-dependent transferases"/>
    <property type="match status" value="1"/>
</dbReference>
<evidence type="ECO:0000256" key="2">
    <source>
        <dbReference type="ARBA" id="ARBA00007441"/>
    </source>
</evidence>
<dbReference type="InterPro" id="IPR004839">
    <property type="entry name" value="Aminotransferase_I/II_large"/>
</dbReference>
<accession>F8PC64</accession>
<dbReference type="GO" id="GO:0030170">
    <property type="term" value="F:pyridoxal phosphate binding"/>
    <property type="evidence" value="ECO:0007669"/>
    <property type="project" value="InterPro"/>
</dbReference>
<dbReference type="InterPro" id="IPR015421">
    <property type="entry name" value="PyrdxlP-dep_Trfase_major"/>
</dbReference>
<dbReference type="InterPro" id="IPR015424">
    <property type="entry name" value="PyrdxlP-dep_Trfase"/>
</dbReference>
<evidence type="ECO:0000256" key="1">
    <source>
        <dbReference type="ARBA" id="ARBA00001933"/>
    </source>
</evidence>
<dbReference type="GO" id="GO:0006520">
    <property type="term" value="P:amino acid metabolic process"/>
    <property type="evidence" value="ECO:0007669"/>
    <property type="project" value="InterPro"/>
</dbReference>
<dbReference type="GO" id="GO:0008483">
    <property type="term" value="F:transaminase activity"/>
    <property type="evidence" value="ECO:0007669"/>
    <property type="project" value="UniProtKB-KW"/>
</dbReference>
<keyword evidence="4" id="KW-0808">Transferase</keyword>
<dbReference type="PANTHER" id="PTHR46383">
    <property type="entry name" value="ASPARTATE AMINOTRANSFERASE"/>
    <property type="match status" value="1"/>
</dbReference>
<proteinExistence type="inferred from homology"/>
<reference evidence="7" key="1">
    <citation type="submission" date="2011-04" db="EMBL/GenBank/DDBJ databases">
        <title>Evolution of plant cell wall degrading machinery underlies the functional diversity of forest fungi.</title>
        <authorList>
            <consortium name="US DOE Joint Genome Institute (JGI-PGF)"/>
            <person name="Eastwood D.C."/>
            <person name="Floudas D."/>
            <person name="Binder M."/>
            <person name="Majcherczyk A."/>
            <person name="Schneider P."/>
            <person name="Aerts A."/>
            <person name="Asiegbu F.O."/>
            <person name="Baker S.E."/>
            <person name="Barry K."/>
            <person name="Bendiksby M."/>
            <person name="Blumentritt M."/>
            <person name="Coutinho P.M."/>
            <person name="Cullen D."/>
            <person name="Cullen D."/>
            <person name="Gathman A."/>
            <person name="Goodell B."/>
            <person name="Henrissat B."/>
            <person name="Ihrmark K."/>
            <person name="Kauserud H."/>
            <person name="Kohler A."/>
            <person name="LaButti K."/>
            <person name="Lapidus A."/>
            <person name="Lavin J.L."/>
            <person name="Lee Y.-H."/>
            <person name="Lindquist E."/>
            <person name="Lilly W."/>
            <person name="Lucas S."/>
            <person name="Morin E."/>
            <person name="Murat C."/>
            <person name="Oguiza J.A."/>
            <person name="Park J."/>
            <person name="Pisabarro A.G."/>
            <person name="Riley R."/>
            <person name="Rosling A."/>
            <person name="Salamov A."/>
            <person name="Schmidt O."/>
            <person name="Schmutz J."/>
            <person name="Skrede I."/>
            <person name="Stenlid J."/>
            <person name="Wiebenga A."/>
            <person name="Xie X."/>
            <person name="Kues U."/>
            <person name="Hibbett D.S."/>
            <person name="Hoffmeister D."/>
            <person name="Hogberg N."/>
            <person name="Martin F."/>
            <person name="Grigoriev I.V."/>
            <person name="Watkinson S.C."/>
        </authorList>
    </citation>
    <scope>NUCLEOTIDE SEQUENCE</scope>
    <source>
        <strain evidence="7">S7.9</strain>
    </source>
</reference>
<dbReference type="Pfam" id="PF00155">
    <property type="entry name" value="Aminotran_1_2"/>
    <property type="match status" value="1"/>
</dbReference>
<feature type="domain" description="Aminotransferase class I/classII large" evidence="6">
    <location>
        <begin position="40"/>
        <end position="417"/>
    </location>
</feature>
<organism>
    <name type="scientific">Serpula lacrymans var. lacrymans (strain S7.9)</name>
    <name type="common">Dry rot fungus</name>
    <dbReference type="NCBI Taxonomy" id="578457"/>
    <lineage>
        <taxon>Eukaryota</taxon>
        <taxon>Fungi</taxon>
        <taxon>Dikarya</taxon>
        <taxon>Basidiomycota</taxon>
        <taxon>Agaricomycotina</taxon>
        <taxon>Agaricomycetes</taxon>
        <taxon>Agaricomycetidae</taxon>
        <taxon>Boletales</taxon>
        <taxon>Coniophorineae</taxon>
        <taxon>Serpulaceae</taxon>
        <taxon>Serpula</taxon>
    </lineage>
</organism>
<comment type="cofactor">
    <cofactor evidence="1">
        <name>pyridoxal 5'-phosphate</name>
        <dbReference type="ChEBI" id="CHEBI:597326"/>
    </cofactor>
</comment>
<evidence type="ECO:0000256" key="3">
    <source>
        <dbReference type="ARBA" id="ARBA00022576"/>
    </source>
</evidence>
<dbReference type="KEGG" id="sla:SERLADRAFT_479647"/>
<evidence type="ECO:0000256" key="4">
    <source>
        <dbReference type="ARBA" id="ARBA00022679"/>
    </source>
</evidence>
<evidence type="ECO:0000313" key="7">
    <source>
        <dbReference type="EMBL" id="EGO19264.1"/>
    </source>
</evidence>
<comment type="similarity">
    <text evidence="2">Belongs to the class-I pyridoxal-phosphate-dependent aminotransferase family.</text>
</comment>
<dbReference type="GeneID" id="18821393"/>
<evidence type="ECO:0000256" key="5">
    <source>
        <dbReference type="ARBA" id="ARBA00022898"/>
    </source>
</evidence>
<dbReference type="AlphaFoldDB" id="F8PC64"/>
<dbReference type="OrthoDB" id="7042322at2759"/>
<dbReference type="Gene3D" id="3.40.640.10">
    <property type="entry name" value="Type I PLP-dependent aspartate aminotransferase-like (Major domain)"/>
    <property type="match status" value="1"/>
</dbReference>
<keyword evidence="3" id="KW-0032">Aminotransferase</keyword>
<name>F8PC64_SERL9</name>
<dbReference type="HOGENOM" id="CLU_017584_4_1_1"/>